<sequence length="488" mass="57748">MTNNSEHTQQSYLGRQTISMPTFVIEESSELSRLRNTSINIPRRLSTTSQITIPYGAEYRSQERVPPSGADLKQRFFLSPGENYDGSIRDRRLSIISEGNYSLDDDDNGRSTLIHVDPRGRKHYQRHRQILRIVEPIIVALILLPVLVLFWECGWNVVWILLNTVNTRSLTREIHTISEDDFTHYPIYILLIPYVIVQILLLILYLGQDLLYRFLKRWNCFIRLILLKVHILLLASIYIVQWVVIWTVWDQYTPHEWYFELVLSFTSLLGLIVLIGHLSDLVCAPFLVSYDSIEYCIQFGCPLLTRQMSSWKINLINYFLYEVIISNIAIVTWRGFYHFLDECLYPDDSDKSAWICLLMGYVLYFPLMYFQSYLEYLNLKFEFWTFISINFPQLYRNVRHLLAFVSCVFLWRGIWLLYDSYIAVFESEFLTYLLLYLVAFLFLALIQTSSSVNGPLSNMEDENRFFPLYPHCYVSTVIRKFSHKKCFN</sequence>
<reference evidence="4" key="1">
    <citation type="submission" date="2021-02" db="EMBL/GenBank/DDBJ databases">
        <authorList>
            <person name="Nowell W R."/>
        </authorList>
    </citation>
    <scope>NUCLEOTIDE SEQUENCE</scope>
</reference>
<name>A0A816QG96_9BILA</name>
<keyword evidence="10" id="KW-1185">Reference proteome</keyword>
<feature type="transmembrane region" description="Helical" evidence="1">
    <location>
        <begin position="185"/>
        <end position="206"/>
    </location>
</feature>
<evidence type="ECO:0000313" key="8">
    <source>
        <dbReference type="EMBL" id="CAF3958750.1"/>
    </source>
</evidence>
<evidence type="ECO:0000256" key="1">
    <source>
        <dbReference type="SAM" id="Phobius"/>
    </source>
</evidence>
<dbReference type="EMBL" id="CAJNOW010000582">
    <property type="protein sequence ID" value="CAF1283555.1"/>
    <property type="molecule type" value="Genomic_DNA"/>
</dbReference>
<feature type="transmembrane region" description="Helical" evidence="1">
    <location>
        <begin position="401"/>
        <end position="418"/>
    </location>
</feature>
<dbReference type="EMBL" id="CAJOBG010000498">
    <property type="protein sequence ID" value="CAF3822070.1"/>
    <property type="molecule type" value="Genomic_DNA"/>
</dbReference>
<evidence type="ECO:0000313" key="3">
    <source>
        <dbReference type="EMBL" id="CAF1980355.1"/>
    </source>
</evidence>
<proteinExistence type="predicted"/>
<feature type="transmembrane region" description="Helical" evidence="1">
    <location>
        <begin position="261"/>
        <end position="288"/>
    </location>
</feature>
<feature type="transmembrane region" description="Helical" evidence="1">
    <location>
        <begin position="227"/>
        <end position="249"/>
    </location>
</feature>
<dbReference type="EMBL" id="CAJOBJ010001872">
    <property type="protein sequence ID" value="CAF3900489.1"/>
    <property type="molecule type" value="Genomic_DNA"/>
</dbReference>
<organism evidence="4 9">
    <name type="scientific">Rotaria magnacalcarata</name>
    <dbReference type="NCBI Taxonomy" id="392030"/>
    <lineage>
        <taxon>Eukaryota</taxon>
        <taxon>Metazoa</taxon>
        <taxon>Spiralia</taxon>
        <taxon>Gnathifera</taxon>
        <taxon>Rotifera</taxon>
        <taxon>Eurotatoria</taxon>
        <taxon>Bdelloidea</taxon>
        <taxon>Philodinida</taxon>
        <taxon>Philodinidae</taxon>
        <taxon>Rotaria</taxon>
    </lineage>
</organism>
<dbReference type="InterPro" id="IPR032751">
    <property type="entry name" value="Fuseless"/>
</dbReference>
<keyword evidence="1" id="KW-0472">Membrane</keyword>
<accession>A0A816QG96</accession>
<dbReference type="EMBL" id="CAJNRG010000109">
    <property type="protein sequence ID" value="CAF1980355.1"/>
    <property type="molecule type" value="Genomic_DNA"/>
</dbReference>
<comment type="caution">
    <text evidence="4">The sequence shown here is derived from an EMBL/GenBank/DDBJ whole genome shotgun (WGS) entry which is preliminary data.</text>
</comment>
<dbReference type="EMBL" id="CAJNRF010004469">
    <property type="protein sequence ID" value="CAF2060064.1"/>
    <property type="molecule type" value="Genomic_DNA"/>
</dbReference>
<feature type="transmembrane region" description="Helical" evidence="1">
    <location>
        <begin position="318"/>
        <end position="340"/>
    </location>
</feature>
<evidence type="ECO:0000313" key="7">
    <source>
        <dbReference type="EMBL" id="CAF3900489.1"/>
    </source>
</evidence>
<keyword evidence="1" id="KW-1133">Transmembrane helix</keyword>
<dbReference type="PANTHER" id="PTHR35270:SF2">
    <property type="entry name" value="FUSELESS, ISOFORM A"/>
    <property type="match status" value="1"/>
</dbReference>
<dbReference type="Proteomes" id="UP000663887">
    <property type="component" value="Unassembled WGS sequence"/>
</dbReference>
<dbReference type="Proteomes" id="UP000663842">
    <property type="component" value="Unassembled WGS sequence"/>
</dbReference>
<evidence type="ECO:0000313" key="9">
    <source>
        <dbReference type="Proteomes" id="UP000663856"/>
    </source>
</evidence>
<dbReference type="Proteomes" id="UP000663866">
    <property type="component" value="Unassembled WGS sequence"/>
</dbReference>
<protein>
    <recommendedName>
        <fullName evidence="11">Transmembrane protein</fullName>
    </recommendedName>
</protein>
<dbReference type="OrthoDB" id="45313at2759"/>
<dbReference type="EMBL" id="CAJNRE010008879">
    <property type="protein sequence ID" value="CAF2077423.1"/>
    <property type="molecule type" value="Genomic_DNA"/>
</dbReference>
<dbReference type="PANTHER" id="PTHR35270">
    <property type="entry name" value="FUSELESS, ISOFORM A"/>
    <property type="match status" value="1"/>
</dbReference>
<evidence type="ECO:0000313" key="2">
    <source>
        <dbReference type="EMBL" id="CAF1283555.1"/>
    </source>
</evidence>
<evidence type="ECO:0000313" key="10">
    <source>
        <dbReference type="Proteomes" id="UP000663866"/>
    </source>
</evidence>
<dbReference type="Proteomes" id="UP000681720">
    <property type="component" value="Unassembled WGS sequence"/>
</dbReference>
<dbReference type="Proteomes" id="UP000663834">
    <property type="component" value="Unassembled WGS sequence"/>
</dbReference>
<dbReference type="Pfam" id="PF15993">
    <property type="entry name" value="Fuseless"/>
    <property type="match status" value="1"/>
</dbReference>
<dbReference type="AlphaFoldDB" id="A0A816QG96"/>
<evidence type="ECO:0008006" key="11">
    <source>
        <dbReference type="Google" id="ProtNLM"/>
    </source>
</evidence>
<feature type="transmembrane region" description="Helical" evidence="1">
    <location>
        <begin position="130"/>
        <end position="151"/>
    </location>
</feature>
<evidence type="ECO:0000313" key="4">
    <source>
        <dbReference type="EMBL" id="CAF2060064.1"/>
    </source>
</evidence>
<dbReference type="Proteomes" id="UP000663824">
    <property type="component" value="Unassembled WGS sequence"/>
</dbReference>
<feature type="transmembrane region" description="Helical" evidence="1">
    <location>
        <begin position="430"/>
        <end position="446"/>
    </location>
</feature>
<feature type="transmembrane region" description="Helical" evidence="1">
    <location>
        <begin position="352"/>
        <end position="370"/>
    </location>
</feature>
<keyword evidence="1" id="KW-0812">Transmembrane</keyword>
<gene>
    <name evidence="7" type="ORF">GIL414_LOCUS6529</name>
    <name evidence="2" type="ORF">KQP761_LOCUS3906</name>
    <name evidence="5" type="ORF">MBJ925_LOCUS17885</name>
    <name evidence="6" type="ORF">OVN521_LOCUS5113</name>
    <name evidence="8" type="ORF">UXM345_LOCUS13783</name>
    <name evidence="4" type="ORF">WKI299_LOCUS11953</name>
    <name evidence="3" type="ORF">XDN619_LOCUS2341</name>
</gene>
<evidence type="ECO:0000313" key="5">
    <source>
        <dbReference type="EMBL" id="CAF2077423.1"/>
    </source>
</evidence>
<dbReference type="EMBL" id="CAJOBF010001515">
    <property type="protein sequence ID" value="CAF3958750.1"/>
    <property type="molecule type" value="Genomic_DNA"/>
</dbReference>
<evidence type="ECO:0000313" key="6">
    <source>
        <dbReference type="EMBL" id="CAF3822070.1"/>
    </source>
</evidence>
<dbReference type="Proteomes" id="UP000663856">
    <property type="component" value="Unassembled WGS sequence"/>
</dbReference>